<accession>A0A4R6SQX6</accession>
<protein>
    <submittedName>
        <fullName evidence="1">Uncharacterized protein</fullName>
    </submittedName>
</protein>
<dbReference type="RefSeq" id="WP_133578145.1">
    <property type="nucleotide sequence ID" value="NZ_SNYC01000008.1"/>
</dbReference>
<dbReference type="EMBL" id="SNYC01000008">
    <property type="protein sequence ID" value="TDQ06700.1"/>
    <property type="molecule type" value="Genomic_DNA"/>
</dbReference>
<dbReference type="OrthoDB" id="325673at2"/>
<dbReference type="AlphaFoldDB" id="A0A4R6SQX6"/>
<name>A0A4R6SQX6_9SPHI</name>
<gene>
    <name evidence="1" type="ORF">ATK78_4359</name>
</gene>
<proteinExistence type="predicted"/>
<evidence type="ECO:0000313" key="2">
    <source>
        <dbReference type="Proteomes" id="UP000295620"/>
    </source>
</evidence>
<keyword evidence="2" id="KW-1185">Reference proteome</keyword>
<reference evidence="1 2" key="1">
    <citation type="submission" date="2019-03" db="EMBL/GenBank/DDBJ databases">
        <title>Genomic Encyclopedia of Archaeal and Bacterial Type Strains, Phase II (KMG-II): from individual species to whole genera.</title>
        <authorList>
            <person name="Goeker M."/>
        </authorList>
    </citation>
    <scope>NUCLEOTIDE SEQUENCE [LARGE SCALE GENOMIC DNA]</scope>
    <source>
        <strain evidence="1 2">DSM 19035</strain>
    </source>
</reference>
<sequence>MTLTDTKEIESLRGLFLQIIQRNLTPEAFAWLETKAGLVKAEEGSMQLSLTFAHLPRLAAKKPVSVETAENEQIDQLLPGFSITGWTTDKLCRVWILMQVPDTDPVNYLKKINGLFAAAEMNEQVALYSALPLLSYPQEWIARCEDGIRSNIGTVLEAIMYHNPYPAAYLPQPSWNQLVLKAFFTEKDVNKIIGFKERANAALTATLQDYVQERLAAQRSVHPEIYKLIELTN</sequence>
<comment type="caution">
    <text evidence="1">The sequence shown here is derived from an EMBL/GenBank/DDBJ whole genome shotgun (WGS) entry which is preliminary data.</text>
</comment>
<dbReference type="Proteomes" id="UP000295620">
    <property type="component" value="Unassembled WGS sequence"/>
</dbReference>
<organism evidence="1 2">
    <name type="scientific">Pedobacter metabolipauper</name>
    <dbReference type="NCBI Taxonomy" id="425513"/>
    <lineage>
        <taxon>Bacteria</taxon>
        <taxon>Pseudomonadati</taxon>
        <taxon>Bacteroidota</taxon>
        <taxon>Sphingobacteriia</taxon>
        <taxon>Sphingobacteriales</taxon>
        <taxon>Sphingobacteriaceae</taxon>
        <taxon>Pedobacter</taxon>
    </lineage>
</organism>
<dbReference type="NCBIfam" id="NF035938">
    <property type="entry name" value="EboA_domain"/>
    <property type="match status" value="1"/>
</dbReference>
<dbReference type="InterPro" id="IPR047715">
    <property type="entry name" value="EboA_dom"/>
</dbReference>
<evidence type="ECO:0000313" key="1">
    <source>
        <dbReference type="EMBL" id="TDQ06700.1"/>
    </source>
</evidence>